<evidence type="ECO:0000313" key="3">
    <source>
        <dbReference type="Proteomes" id="UP000294299"/>
    </source>
</evidence>
<evidence type="ECO:0000256" key="1">
    <source>
        <dbReference type="SAM" id="MobiDB-lite"/>
    </source>
</evidence>
<sequence length="45" mass="4978">MAIRYRCMNCNIVLSGEGASRHYLANPNHKLEKLPPPPKPGKSST</sequence>
<accession>A0A484IDJ5</accession>
<organism evidence="2 3">
    <name type="scientific">Candidatus Nitrosocosmicus franklandianus</name>
    <dbReference type="NCBI Taxonomy" id="1798806"/>
    <lineage>
        <taxon>Archaea</taxon>
        <taxon>Nitrososphaerota</taxon>
        <taxon>Nitrososphaeria</taxon>
        <taxon>Nitrososphaerales</taxon>
        <taxon>Nitrososphaeraceae</taxon>
        <taxon>Candidatus Nitrosocosmicus</taxon>
    </lineage>
</organism>
<dbReference type="KEGG" id="nfn:NFRAN_3138"/>
<dbReference type="AlphaFoldDB" id="A0A484IDJ5"/>
<dbReference type="Proteomes" id="UP000294299">
    <property type="component" value="Chromosome NFRAN"/>
</dbReference>
<name>A0A484IDJ5_9ARCH</name>
<reference evidence="2 3" key="1">
    <citation type="submission" date="2019-02" db="EMBL/GenBank/DDBJ databases">
        <authorList>
            <person name="Lehtovirta-Morley E L."/>
        </authorList>
    </citation>
    <scope>NUCLEOTIDE SEQUENCE [LARGE SCALE GENOMIC DNA]</scope>
    <source>
        <strain evidence="2">NFRAN1</strain>
    </source>
</reference>
<evidence type="ECO:0000313" key="2">
    <source>
        <dbReference type="EMBL" id="VFJ15456.1"/>
    </source>
</evidence>
<feature type="region of interest" description="Disordered" evidence="1">
    <location>
        <begin position="26"/>
        <end position="45"/>
    </location>
</feature>
<evidence type="ECO:0008006" key="4">
    <source>
        <dbReference type="Google" id="ProtNLM"/>
    </source>
</evidence>
<keyword evidence="3" id="KW-1185">Reference proteome</keyword>
<dbReference type="EMBL" id="LR216287">
    <property type="protein sequence ID" value="VFJ15456.1"/>
    <property type="molecule type" value="Genomic_DNA"/>
</dbReference>
<proteinExistence type="predicted"/>
<gene>
    <name evidence="2" type="ORF">NFRAN_3138</name>
</gene>
<protein>
    <recommendedName>
        <fullName evidence="4">C2H2-type domain-containing protein</fullName>
    </recommendedName>
</protein>
<feature type="compositionally biased region" description="Pro residues" evidence="1">
    <location>
        <begin position="34"/>
        <end position="45"/>
    </location>
</feature>